<proteinExistence type="predicted"/>
<gene>
    <name evidence="1" type="ORF">MAR_024537</name>
</gene>
<organism evidence="1 2">
    <name type="scientific">Mya arenaria</name>
    <name type="common">Soft-shell clam</name>
    <dbReference type="NCBI Taxonomy" id="6604"/>
    <lineage>
        <taxon>Eukaryota</taxon>
        <taxon>Metazoa</taxon>
        <taxon>Spiralia</taxon>
        <taxon>Lophotrochozoa</taxon>
        <taxon>Mollusca</taxon>
        <taxon>Bivalvia</taxon>
        <taxon>Autobranchia</taxon>
        <taxon>Heteroconchia</taxon>
        <taxon>Euheterodonta</taxon>
        <taxon>Imparidentia</taxon>
        <taxon>Neoheterodontei</taxon>
        <taxon>Myida</taxon>
        <taxon>Myoidea</taxon>
        <taxon>Myidae</taxon>
        <taxon>Mya</taxon>
    </lineage>
</organism>
<keyword evidence="2" id="KW-1185">Reference proteome</keyword>
<evidence type="ECO:0000313" key="1">
    <source>
        <dbReference type="EMBL" id="WAR00165.1"/>
    </source>
</evidence>
<reference evidence="1" key="1">
    <citation type="submission" date="2022-11" db="EMBL/GenBank/DDBJ databases">
        <title>Centuries of genome instability and evolution in soft-shell clam transmissible cancer (bioRxiv).</title>
        <authorList>
            <person name="Hart S.F.M."/>
            <person name="Yonemitsu M.A."/>
            <person name="Giersch R.M."/>
            <person name="Beal B.F."/>
            <person name="Arriagada G."/>
            <person name="Davis B.W."/>
            <person name="Ostrander E.A."/>
            <person name="Goff S.P."/>
            <person name="Metzger M.J."/>
        </authorList>
    </citation>
    <scope>NUCLEOTIDE SEQUENCE</scope>
    <source>
        <strain evidence="1">MELC-2E11</strain>
        <tissue evidence="1">Siphon/mantle</tissue>
    </source>
</reference>
<protein>
    <submittedName>
        <fullName evidence="1">Uncharacterized protein</fullName>
    </submittedName>
</protein>
<dbReference type="EMBL" id="CP111014">
    <property type="protein sequence ID" value="WAR00165.1"/>
    <property type="molecule type" value="Genomic_DNA"/>
</dbReference>
<sequence length="110" mass="12836">MKMELSLTIVVTIILINGFYAASLSGIDITLQTDPHSDRHHHYQRITLKHFSEHALCRNTRGKITFLTALEDYFQNISGDGYISHFERIFYNYRIVYGEGIWKNNLLNDV</sequence>
<name>A0ABY7DRZ6_MYAAR</name>
<accession>A0ABY7DRZ6</accession>
<dbReference type="Proteomes" id="UP001164746">
    <property type="component" value="Chromosome 3"/>
</dbReference>
<evidence type="ECO:0000313" key="2">
    <source>
        <dbReference type="Proteomes" id="UP001164746"/>
    </source>
</evidence>